<evidence type="ECO:0000313" key="1">
    <source>
        <dbReference type="EMBL" id="DAF93655.1"/>
    </source>
</evidence>
<reference evidence="1" key="1">
    <citation type="journal article" date="2021" name="Proc. Natl. Acad. Sci. U.S.A.">
        <title>A Catalog of Tens of Thousands of Viruses from Human Metagenomes Reveals Hidden Associations with Chronic Diseases.</title>
        <authorList>
            <person name="Tisza M.J."/>
            <person name="Buck C.B."/>
        </authorList>
    </citation>
    <scope>NUCLEOTIDE SEQUENCE</scope>
    <source>
        <strain evidence="1">Ctshb19</strain>
    </source>
</reference>
<organism evidence="1">
    <name type="scientific">Myoviridae sp. ctshb19</name>
    <dbReference type="NCBI Taxonomy" id="2825194"/>
    <lineage>
        <taxon>Viruses</taxon>
        <taxon>Duplodnaviria</taxon>
        <taxon>Heunggongvirae</taxon>
        <taxon>Uroviricota</taxon>
        <taxon>Caudoviricetes</taxon>
    </lineage>
</organism>
<name>A0A8S5UGP5_9CAUD</name>
<protein>
    <submittedName>
        <fullName evidence="1">Uncharacterized protein</fullName>
    </submittedName>
</protein>
<accession>A0A8S5UGP5</accession>
<sequence>MNEHGEVQTPGTINWTEEDLKACVSYGEQLAQIKAHYSTEPLVPDAPVVAPTHEENAAKFFSAHPDQIKSRVMRGRTSVATTFEDMDAMIENSKWGGEPLDEKTKAYYSTFPADKIEGLQELAGAMREAEKVVTHAPEFDAEAALDALGDDEPTNQDIADFLNGQLVAEGRAPVYSATMLAAQNAAMLRAEQKRKKKSKRK</sequence>
<proteinExistence type="predicted"/>
<dbReference type="EMBL" id="BK016086">
    <property type="protein sequence ID" value="DAF93655.1"/>
    <property type="molecule type" value="Genomic_DNA"/>
</dbReference>